<sequence length="292" mass="34862">MKYNYFYSKIQREATFLWGGRFISTPEWQHKKRTSNFHEIIIVISGVLHIQIGENKFSAPKNTILLIPKGTLHFGTQSCLEDTSFYWFHFLLPEKWEIIDNKMVDFYLQEYPYNNALLLPLYSEEMDFSRINILANQLLDILKRNESNRFYLDFFLTSFLIEITEEIAFDRKDTDMLHNERKTLSYITEWIKASLEQDLSLEIVAKKFNYSKSYLSRMFSEKMNITLTEYIKQLRIERAKSLLSNLSISIEEVAELCGFNDEKYFMRCFKKEELITPSQYRDAFNKSSINNK</sequence>
<keyword evidence="2" id="KW-0238">DNA-binding</keyword>
<accession>A0ABU0E8F3</accession>
<organism evidence="5 6">
    <name type="scientific">Breznakia pachnodae</name>
    <dbReference type="NCBI Taxonomy" id="265178"/>
    <lineage>
        <taxon>Bacteria</taxon>
        <taxon>Bacillati</taxon>
        <taxon>Bacillota</taxon>
        <taxon>Erysipelotrichia</taxon>
        <taxon>Erysipelotrichales</taxon>
        <taxon>Erysipelotrichaceae</taxon>
        <taxon>Breznakia</taxon>
    </lineage>
</organism>
<name>A0ABU0E8F3_9FIRM</name>
<dbReference type="CDD" id="cd00093">
    <property type="entry name" value="HTH_XRE"/>
    <property type="match status" value="1"/>
</dbReference>
<dbReference type="InterPro" id="IPR018060">
    <property type="entry name" value="HTH_AraC"/>
</dbReference>
<evidence type="ECO:0000313" key="6">
    <source>
        <dbReference type="Proteomes" id="UP001230220"/>
    </source>
</evidence>
<dbReference type="PRINTS" id="PR00032">
    <property type="entry name" value="HTHARAC"/>
</dbReference>
<dbReference type="PROSITE" id="PS01124">
    <property type="entry name" value="HTH_ARAC_FAMILY_2"/>
    <property type="match status" value="1"/>
</dbReference>
<dbReference type="Proteomes" id="UP001230220">
    <property type="component" value="Unassembled WGS sequence"/>
</dbReference>
<dbReference type="EMBL" id="JAUSUR010000010">
    <property type="protein sequence ID" value="MDQ0363181.1"/>
    <property type="molecule type" value="Genomic_DNA"/>
</dbReference>
<evidence type="ECO:0000256" key="1">
    <source>
        <dbReference type="ARBA" id="ARBA00023015"/>
    </source>
</evidence>
<dbReference type="InterPro" id="IPR020449">
    <property type="entry name" value="Tscrpt_reg_AraC-type_HTH"/>
</dbReference>
<comment type="caution">
    <text evidence="5">The sequence shown here is derived from an EMBL/GenBank/DDBJ whole genome shotgun (WGS) entry which is preliminary data.</text>
</comment>
<proteinExistence type="predicted"/>
<dbReference type="PANTHER" id="PTHR43280">
    <property type="entry name" value="ARAC-FAMILY TRANSCRIPTIONAL REGULATOR"/>
    <property type="match status" value="1"/>
</dbReference>
<dbReference type="SUPFAM" id="SSF51215">
    <property type="entry name" value="Regulatory protein AraC"/>
    <property type="match status" value="1"/>
</dbReference>
<dbReference type="InterPro" id="IPR003313">
    <property type="entry name" value="AraC-bd"/>
</dbReference>
<dbReference type="Pfam" id="PF02311">
    <property type="entry name" value="AraC_binding"/>
    <property type="match status" value="1"/>
</dbReference>
<gene>
    <name evidence="5" type="ORF">J2S15_003942</name>
</gene>
<dbReference type="RefSeq" id="WP_307411893.1">
    <property type="nucleotide sequence ID" value="NZ_JAUSUR010000010.1"/>
</dbReference>
<keyword evidence="3" id="KW-0804">Transcription</keyword>
<dbReference type="Pfam" id="PF12833">
    <property type="entry name" value="HTH_18"/>
    <property type="match status" value="1"/>
</dbReference>
<dbReference type="SMART" id="SM00342">
    <property type="entry name" value="HTH_ARAC"/>
    <property type="match status" value="1"/>
</dbReference>
<dbReference type="Gene3D" id="1.10.10.60">
    <property type="entry name" value="Homeodomain-like"/>
    <property type="match status" value="2"/>
</dbReference>
<evidence type="ECO:0000313" key="5">
    <source>
        <dbReference type="EMBL" id="MDQ0363181.1"/>
    </source>
</evidence>
<evidence type="ECO:0000259" key="4">
    <source>
        <dbReference type="PROSITE" id="PS01124"/>
    </source>
</evidence>
<dbReference type="Gene3D" id="2.60.120.10">
    <property type="entry name" value="Jelly Rolls"/>
    <property type="match status" value="1"/>
</dbReference>
<dbReference type="PANTHER" id="PTHR43280:SF2">
    <property type="entry name" value="HTH-TYPE TRANSCRIPTIONAL REGULATOR EXSA"/>
    <property type="match status" value="1"/>
</dbReference>
<evidence type="ECO:0000256" key="3">
    <source>
        <dbReference type="ARBA" id="ARBA00023163"/>
    </source>
</evidence>
<dbReference type="InterPro" id="IPR014710">
    <property type="entry name" value="RmlC-like_jellyroll"/>
</dbReference>
<dbReference type="InterPro" id="IPR009057">
    <property type="entry name" value="Homeodomain-like_sf"/>
</dbReference>
<protein>
    <submittedName>
        <fullName evidence="5">AraC-like DNA-binding protein</fullName>
    </submittedName>
</protein>
<dbReference type="InterPro" id="IPR037923">
    <property type="entry name" value="HTH-like"/>
</dbReference>
<evidence type="ECO:0000256" key="2">
    <source>
        <dbReference type="ARBA" id="ARBA00023125"/>
    </source>
</evidence>
<dbReference type="SUPFAM" id="SSF46689">
    <property type="entry name" value="Homeodomain-like"/>
    <property type="match status" value="2"/>
</dbReference>
<keyword evidence="6" id="KW-1185">Reference proteome</keyword>
<feature type="domain" description="HTH araC/xylS-type" evidence="4">
    <location>
        <begin position="185"/>
        <end position="283"/>
    </location>
</feature>
<keyword evidence="1" id="KW-0805">Transcription regulation</keyword>
<reference evidence="5 6" key="1">
    <citation type="submission" date="2023-07" db="EMBL/GenBank/DDBJ databases">
        <title>Genomic Encyclopedia of Type Strains, Phase IV (KMG-IV): sequencing the most valuable type-strain genomes for metagenomic binning, comparative biology and taxonomic classification.</title>
        <authorList>
            <person name="Goeker M."/>
        </authorList>
    </citation>
    <scope>NUCLEOTIDE SEQUENCE [LARGE SCALE GENOMIC DNA]</scope>
    <source>
        <strain evidence="5 6">DSM 16784</strain>
    </source>
</reference>
<dbReference type="InterPro" id="IPR001387">
    <property type="entry name" value="Cro/C1-type_HTH"/>
</dbReference>